<protein>
    <submittedName>
        <fullName evidence="1">Uncharacterized protein</fullName>
    </submittedName>
</protein>
<gene>
    <name evidence="1" type="ORF">IGS73_07180</name>
</gene>
<dbReference type="Proteomes" id="UP000593998">
    <property type="component" value="Chromosome"/>
</dbReference>
<accession>A0A7L9J3K0</accession>
<reference evidence="1 2" key="1">
    <citation type="submission" date="2020-10" db="EMBL/GenBank/DDBJ databases">
        <title>Janibacter indicus TT2 genome sequence.</title>
        <authorList>
            <person name="Lee K."/>
            <person name="Ganzorig M."/>
        </authorList>
    </citation>
    <scope>NUCLEOTIDE SEQUENCE [LARGE SCALE GENOMIC DNA]</scope>
    <source>
        <strain evidence="1 2">TT2</strain>
    </source>
</reference>
<dbReference type="EMBL" id="CP062789">
    <property type="protein sequence ID" value="QOK24138.1"/>
    <property type="molecule type" value="Genomic_DNA"/>
</dbReference>
<proteinExistence type="predicted"/>
<evidence type="ECO:0000313" key="2">
    <source>
        <dbReference type="Proteomes" id="UP000593998"/>
    </source>
</evidence>
<sequence>MSNKLGGGHVDLDDEGDEYRTDTRHVACACGSDFVLHPSDVLPSPRMEVRDGIRYRVEGETVPPPSLILLDPTRRV</sequence>
<evidence type="ECO:0000313" key="1">
    <source>
        <dbReference type="EMBL" id="QOK24138.1"/>
    </source>
</evidence>
<organism evidence="1 2">
    <name type="scientific">Janibacter indicus</name>
    <dbReference type="NCBI Taxonomy" id="857417"/>
    <lineage>
        <taxon>Bacteria</taxon>
        <taxon>Bacillati</taxon>
        <taxon>Actinomycetota</taxon>
        <taxon>Actinomycetes</taxon>
        <taxon>Micrococcales</taxon>
        <taxon>Intrasporangiaceae</taxon>
        <taxon>Janibacter</taxon>
    </lineage>
</organism>
<name>A0A7L9J3K0_9MICO</name>
<dbReference type="RefSeq" id="WP_192911970.1">
    <property type="nucleotide sequence ID" value="NZ_CP062789.1"/>
</dbReference>
<dbReference type="AlphaFoldDB" id="A0A7L9J3K0"/>